<keyword evidence="2" id="KW-1185">Reference proteome</keyword>
<dbReference type="EMBL" id="NIOJ01000067">
    <property type="protein sequence ID" value="PNT95432.1"/>
    <property type="molecule type" value="Genomic_DNA"/>
</dbReference>
<dbReference type="OrthoDB" id="3514174at2"/>
<comment type="caution">
    <text evidence="1">The sequence shown here is derived from an EMBL/GenBank/DDBJ whole genome shotgun (WGS) entry which is preliminary data.</text>
</comment>
<dbReference type="AlphaFoldDB" id="A0A2K2F7R4"/>
<evidence type="ECO:0000313" key="1">
    <source>
        <dbReference type="EMBL" id="PNT95432.1"/>
    </source>
</evidence>
<dbReference type="RefSeq" id="WP_103082963.1">
    <property type="nucleotide sequence ID" value="NZ_CP021850.1"/>
</dbReference>
<dbReference type="Pfam" id="PF02585">
    <property type="entry name" value="PIG-L"/>
    <property type="match status" value="1"/>
</dbReference>
<reference evidence="1 2" key="1">
    <citation type="submission" date="2017-06" db="EMBL/GenBank/DDBJ databases">
        <title>Investigating the central metabolism of Clostridium thermosuccinogenes.</title>
        <authorList>
            <person name="Koendjbiharie J.G."/>
            <person name="van Kranenburg R."/>
        </authorList>
    </citation>
    <scope>NUCLEOTIDE SEQUENCE [LARGE SCALE GENOMIC DNA]</scope>
    <source>
        <strain evidence="1 2">DSM 5806</strain>
    </source>
</reference>
<protein>
    <recommendedName>
        <fullName evidence="3">PIG-L family deacetylase</fullName>
    </recommendedName>
</protein>
<sequence>MEGKRKHIMAIGAHIGDAELTCGKTLAKHAILGDKITIVGVTAGERGAPPTMSVEDFKQMNINSAAEFAKMLNGKSIVLNYRDGEVPENEEIKFEIADLIRREKPDVILTHWCHSMHKDHMTVHRVVKDAMFYGALSTMERDLPAHYASGPYFADNWEDSHGFVPYIYVDVTEGYDLWYEAVQKLWLTNNSPWFKYLEYYDALSRARGAIIHRKRAECFAAGPYDMKKVIDSF</sequence>
<dbReference type="KEGG" id="cthd:CDO33_03380"/>
<accession>A0A2K2F7R4</accession>
<organism evidence="1 2">
    <name type="scientific">Clostridium thermosuccinogenes</name>
    <dbReference type="NCBI Taxonomy" id="84032"/>
    <lineage>
        <taxon>Bacteria</taxon>
        <taxon>Bacillati</taxon>
        <taxon>Bacillota</taxon>
        <taxon>Clostridia</taxon>
        <taxon>Eubacteriales</taxon>
        <taxon>Clostridiaceae</taxon>
        <taxon>Clostridium</taxon>
    </lineage>
</organism>
<dbReference type="InterPro" id="IPR003737">
    <property type="entry name" value="GlcNAc_PI_deacetylase-related"/>
</dbReference>
<dbReference type="InterPro" id="IPR024078">
    <property type="entry name" value="LmbE-like_dom_sf"/>
</dbReference>
<proteinExistence type="predicted"/>
<evidence type="ECO:0000313" key="2">
    <source>
        <dbReference type="Proteomes" id="UP000236151"/>
    </source>
</evidence>
<evidence type="ECO:0008006" key="3">
    <source>
        <dbReference type="Google" id="ProtNLM"/>
    </source>
</evidence>
<dbReference type="Gene3D" id="3.40.50.10320">
    <property type="entry name" value="LmbE-like"/>
    <property type="match status" value="1"/>
</dbReference>
<dbReference type="Proteomes" id="UP000236151">
    <property type="component" value="Unassembled WGS sequence"/>
</dbReference>
<gene>
    <name evidence="1" type="ORF">CDQ84_17125</name>
</gene>
<name>A0A2K2F7R4_9CLOT</name>
<dbReference type="SUPFAM" id="SSF102588">
    <property type="entry name" value="LmbE-like"/>
    <property type="match status" value="1"/>
</dbReference>